<gene>
    <name evidence="6" type="ORF">HMPREF3187_00368</name>
</gene>
<dbReference type="STRING" id="87541.AWM71_02395"/>
<sequence length="445" mass="51151">MDKDQIKGRLLTDKELNGEIEGLAWMPAIVQEGEKKICQRCFNQQDFYPNECLCAKECYYCLSCLKMGKIRTCDRLYYREEDTKGDWKREATYLQWQGKLSSSQEKCAKEVLHAYQQGKDHLIWAVTGAGKTEMIFPLVDYALRSGDRVAIASPRVDVCNELFPRFQSAFPQVTIKLMHGRLKEAYFRSPLTILTTHQLFRFREAFDLLVVDEVDAFPYLGNKSLEVASFRAVKKSGVRVELTATPTRGQEEAIQKNQLSYSMLPARYHRHSLPLPRMVWVGDWREKLRKGIVPKAFLKCLKECLEDGHDFLIFMPNVALMQRLEELLHQKFSNVIFTSVSSRDPERLLKVENMRRQIYGFLLTTTILERGVTFPGIDVMVLGSEDEVFTRSALVQIAGRVGRKSDCPTGKVWFLHEGKTKASQSAIRQIQSLNVLAREEGLIDD</sequence>
<dbReference type="InterPro" id="IPR027417">
    <property type="entry name" value="P-loop_NTPase"/>
</dbReference>
<dbReference type="Pfam" id="PF04851">
    <property type="entry name" value="ResIII"/>
    <property type="match status" value="1"/>
</dbReference>
<evidence type="ECO:0000313" key="6">
    <source>
        <dbReference type="EMBL" id="KXB37809.1"/>
    </source>
</evidence>
<dbReference type="PANTHER" id="PTHR30580">
    <property type="entry name" value="PRIMOSOMAL PROTEIN N"/>
    <property type="match status" value="1"/>
</dbReference>
<dbReference type="PROSITE" id="PS51194">
    <property type="entry name" value="HELICASE_CTER"/>
    <property type="match status" value="1"/>
</dbReference>
<name>A0A133Y3N5_9LACT</name>
<dbReference type="Gene3D" id="3.40.50.300">
    <property type="entry name" value="P-loop containing nucleotide triphosphate hydrolases"/>
    <property type="match status" value="2"/>
</dbReference>
<evidence type="ECO:0000256" key="1">
    <source>
        <dbReference type="ARBA" id="ARBA00022741"/>
    </source>
</evidence>
<evidence type="ECO:0000259" key="5">
    <source>
        <dbReference type="PROSITE" id="PS51194"/>
    </source>
</evidence>
<dbReference type="AlphaFoldDB" id="A0A133Y3N5"/>
<dbReference type="Pfam" id="PF00271">
    <property type="entry name" value="Helicase_C"/>
    <property type="match status" value="1"/>
</dbReference>
<accession>A0A133Y3N5</accession>
<organism evidence="6 7">
    <name type="scientific">Aerococcus christensenii</name>
    <dbReference type="NCBI Taxonomy" id="87541"/>
    <lineage>
        <taxon>Bacteria</taxon>
        <taxon>Bacillati</taxon>
        <taxon>Bacillota</taxon>
        <taxon>Bacilli</taxon>
        <taxon>Lactobacillales</taxon>
        <taxon>Aerococcaceae</taxon>
        <taxon>Aerococcus</taxon>
    </lineage>
</organism>
<feature type="domain" description="Helicase ATP-binding" evidence="4">
    <location>
        <begin position="112"/>
        <end position="264"/>
    </location>
</feature>
<dbReference type="CDD" id="cd18785">
    <property type="entry name" value="SF2_C"/>
    <property type="match status" value="1"/>
</dbReference>
<dbReference type="RefSeq" id="WP_060936468.1">
    <property type="nucleotide sequence ID" value="NZ_JASOZP010000001.1"/>
</dbReference>
<feature type="domain" description="Helicase C-terminal" evidence="5">
    <location>
        <begin position="296"/>
        <end position="445"/>
    </location>
</feature>
<comment type="caution">
    <text evidence="6">The sequence shown here is derived from an EMBL/GenBank/DDBJ whole genome shotgun (WGS) entry which is preliminary data.</text>
</comment>
<dbReference type="PROSITE" id="PS51192">
    <property type="entry name" value="HELICASE_ATP_BIND_1"/>
    <property type="match status" value="1"/>
</dbReference>
<dbReference type="GO" id="GO:0006310">
    <property type="term" value="P:DNA recombination"/>
    <property type="evidence" value="ECO:0007669"/>
    <property type="project" value="TreeGrafter"/>
</dbReference>
<protein>
    <submittedName>
        <fullName evidence="6">Putative ComF operon protein 1</fullName>
    </submittedName>
</protein>
<evidence type="ECO:0000256" key="3">
    <source>
        <dbReference type="ARBA" id="ARBA00023125"/>
    </source>
</evidence>
<dbReference type="InterPro" id="IPR001650">
    <property type="entry name" value="Helicase_C-like"/>
</dbReference>
<dbReference type="OrthoDB" id="2077914at2"/>
<dbReference type="SMART" id="SM00487">
    <property type="entry name" value="DEXDc"/>
    <property type="match status" value="1"/>
</dbReference>
<dbReference type="GO" id="GO:0003677">
    <property type="term" value="F:DNA binding"/>
    <property type="evidence" value="ECO:0007669"/>
    <property type="project" value="UniProtKB-KW"/>
</dbReference>
<reference evidence="6 7" key="1">
    <citation type="submission" date="2016-01" db="EMBL/GenBank/DDBJ databases">
        <authorList>
            <person name="Oliw E.H."/>
        </authorList>
    </citation>
    <scope>NUCLEOTIDE SEQUENCE [LARGE SCALE GENOMIC DNA]</scope>
    <source>
        <strain evidence="6 7">KA00635</strain>
    </source>
</reference>
<dbReference type="SUPFAM" id="SSF52540">
    <property type="entry name" value="P-loop containing nucleoside triphosphate hydrolases"/>
    <property type="match status" value="1"/>
</dbReference>
<dbReference type="GO" id="GO:0043138">
    <property type="term" value="F:3'-5' DNA helicase activity"/>
    <property type="evidence" value="ECO:0007669"/>
    <property type="project" value="TreeGrafter"/>
</dbReference>
<dbReference type="InterPro" id="IPR006935">
    <property type="entry name" value="Helicase/UvrB_N"/>
</dbReference>
<evidence type="ECO:0000259" key="4">
    <source>
        <dbReference type="PROSITE" id="PS51192"/>
    </source>
</evidence>
<keyword evidence="1" id="KW-0547">Nucleotide-binding</keyword>
<proteinExistence type="predicted"/>
<dbReference type="PATRIC" id="fig|87541.4.peg.370"/>
<dbReference type="GO" id="GO:0006302">
    <property type="term" value="P:double-strand break repair"/>
    <property type="evidence" value="ECO:0007669"/>
    <property type="project" value="TreeGrafter"/>
</dbReference>
<dbReference type="Proteomes" id="UP000070422">
    <property type="component" value="Unassembled WGS sequence"/>
</dbReference>
<dbReference type="InterPro" id="IPR014001">
    <property type="entry name" value="Helicase_ATP-bd"/>
</dbReference>
<dbReference type="SMART" id="SM00490">
    <property type="entry name" value="HELICc"/>
    <property type="match status" value="1"/>
</dbReference>
<dbReference type="GO" id="GO:0006270">
    <property type="term" value="P:DNA replication initiation"/>
    <property type="evidence" value="ECO:0007669"/>
    <property type="project" value="TreeGrafter"/>
</dbReference>
<evidence type="ECO:0000313" key="7">
    <source>
        <dbReference type="Proteomes" id="UP000070422"/>
    </source>
</evidence>
<dbReference type="EMBL" id="LSCQ01000019">
    <property type="protein sequence ID" value="KXB37809.1"/>
    <property type="molecule type" value="Genomic_DNA"/>
</dbReference>
<dbReference type="GO" id="GO:0016787">
    <property type="term" value="F:hydrolase activity"/>
    <property type="evidence" value="ECO:0007669"/>
    <property type="project" value="InterPro"/>
</dbReference>
<dbReference type="GO" id="GO:0005524">
    <property type="term" value="F:ATP binding"/>
    <property type="evidence" value="ECO:0007669"/>
    <property type="project" value="UniProtKB-KW"/>
</dbReference>
<dbReference type="PANTHER" id="PTHR30580:SF1">
    <property type="entry name" value="COMF OPERON PROTEIN 1"/>
    <property type="match status" value="1"/>
</dbReference>
<evidence type="ECO:0000256" key="2">
    <source>
        <dbReference type="ARBA" id="ARBA00022840"/>
    </source>
</evidence>
<keyword evidence="3" id="KW-0238">DNA-binding</keyword>
<keyword evidence="2" id="KW-0067">ATP-binding</keyword>